<keyword evidence="8" id="KW-1185">Reference proteome</keyword>
<evidence type="ECO:0000256" key="3">
    <source>
        <dbReference type="ARBA" id="ARBA00022989"/>
    </source>
</evidence>
<evidence type="ECO:0000256" key="4">
    <source>
        <dbReference type="ARBA" id="ARBA00023136"/>
    </source>
</evidence>
<gene>
    <name evidence="7" type="ORF">RBATCC27255_01552</name>
</gene>
<feature type="transmembrane region" description="Helical" evidence="5">
    <location>
        <begin position="277"/>
        <end position="296"/>
    </location>
</feature>
<evidence type="ECO:0000256" key="1">
    <source>
        <dbReference type="ARBA" id="ARBA00004141"/>
    </source>
</evidence>
<dbReference type="InterPro" id="IPR051533">
    <property type="entry name" value="WaaL-like"/>
</dbReference>
<feature type="transmembrane region" description="Helical" evidence="5">
    <location>
        <begin position="51"/>
        <end position="74"/>
    </location>
</feature>
<keyword evidence="4 5" id="KW-0472">Membrane</keyword>
<accession>A0A2N0UKD6</accession>
<evidence type="ECO:0000256" key="5">
    <source>
        <dbReference type="SAM" id="Phobius"/>
    </source>
</evidence>
<comment type="caution">
    <text evidence="7">The sequence shown here is derived from an EMBL/GenBank/DDBJ whole genome shotgun (WGS) entry which is preliminary data.</text>
</comment>
<dbReference type="Proteomes" id="UP000233425">
    <property type="component" value="Unassembled WGS sequence"/>
</dbReference>
<dbReference type="AlphaFoldDB" id="A0A2N0UKD6"/>
<keyword evidence="2 5" id="KW-0812">Transmembrane</keyword>
<evidence type="ECO:0000259" key="6">
    <source>
        <dbReference type="Pfam" id="PF04932"/>
    </source>
</evidence>
<feature type="transmembrane region" description="Helical" evidence="5">
    <location>
        <begin position="253"/>
        <end position="272"/>
    </location>
</feature>
<evidence type="ECO:0000256" key="2">
    <source>
        <dbReference type="ARBA" id="ARBA00022692"/>
    </source>
</evidence>
<proteinExistence type="predicted"/>
<evidence type="ECO:0000313" key="8">
    <source>
        <dbReference type="Proteomes" id="UP000233425"/>
    </source>
</evidence>
<feature type="transmembrane region" description="Helical" evidence="5">
    <location>
        <begin position="450"/>
        <end position="473"/>
    </location>
</feature>
<protein>
    <submittedName>
        <fullName evidence="7">Putative bicarbonate transporter, IctB family</fullName>
    </submittedName>
</protein>
<dbReference type="EMBL" id="NNSR01000070">
    <property type="protein sequence ID" value="PKD27447.1"/>
    <property type="molecule type" value="Genomic_DNA"/>
</dbReference>
<feature type="transmembrane region" description="Helical" evidence="5">
    <location>
        <begin position="485"/>
        <end position="502"/>
    </location>
</feature>
<feature type="transmembrane region" description="Helical" evidence="5">
    <location>
        <begin position="95"/>
        <end position="120"/>
    </location>
</feature>
<dbReference type="PANTHER" id="PTHR37422">
    <property type="entry name" value="TEICHURONIC ACID BIOSYNTHESIS PROTEIN TUAE"/>
    <property type="match status" value="1"/>
</dbReference>
<feature type="transmembrane region" description="Helical" evidence="5">
    <location>
        <begin position="206"/>
        <end position="224"/>
    </location>
</feature>
<dbReference type="InterPro" id="IPR007016">
    <property type="entry name" value="O-antigen_ligase-rel_domated"/>
</dbReference>
<keyword evidence="3 5" id="KW-1133">Transmembrane helix</keyword>
<evidence type="ECO:0000313" key="7">
    <source>
        <dbReference type="EMBL" id="PKD27447.1"/>
    </source>
</evidence>
<dbReference type="GO" id="GO:0016020">
    <property type="term" value="C:membrane"/>
    <property type="evidence" value="ECO:0007669"/>
    <property type="project" value="UniProtKB-SubCell"/>
</dbReference>
<feature type="transmembrane region" description="Helical" evidence="5">
    <location>
        <begin position="132"/>
        <end position="150"/>
    </location>
</feature>
<dbReference type="Pfam" id="PF04932">
    <property type="entry name" value="Wzy_C"/>
    <property type="match status" value="1"/>
</dbReference>
<feature type="transmembrane region" description="Helical" evidence="5">
    <location>
        <begin position="21"/>
        <end position="39"/>
    </location>
</feature>
<feature type="transmembrane region" description="Helical" evidence="5">
    <location>
        <begin position="231"/>
        <end position="247"/>
    </location>
</feature>
<dbReference type="PANTHER" id="PTHR37422:SF13">
    <property type="entry name" value="LIPOPOLYSACCHARIDE BIOSYNTHESIS PROTEIN PA4999-RELATED"/>
    <property type="match status" value="1"/>
</dbReference>
<feature type="transmembrane region" description="Helical" evidence="5">
    <location>
        <begin position="157"/>
        <end position="178"/>
    </location>
</feature>
<organism evidence="7 8">
    <name type="scientific">Ruminococcus bromii</name>
    <dbReference type="NCBI Taxonomy" id="40518"/>
    <lineage>
        <taxon>Bacteria</taxon>
        <taxon>Bacillati</taxon>
        <taxon>Bacillota</taxon>
        <taxon>Clostridia</taxon>
        <taxon>Eubacteriales</taxon>
        <taxon>Oscillospiraceae</taxon>
        <taxon>Ruminococcus</taxon>
    </lineage>
</organism>
<name>A0A2N0UKD6_9FIRM</name>
<feature type="transmembrane region" description="Helical" evidence="5">
    <location>
        <begin position="311"/>
        <end position="335"/>
    </location>
</feature>
<feature type="transmembrane region" description="Helical" evidence="5">
    <location>
        <begin position="347"/>
        <end position="370"/>
    </location>
</feature>
<sequence>MASTKHKNPAAKPKEKYSVQQALTNYYLLVMFTLFPLFFTDAYFNIRHDKYYFFIILTGILVIAEFLIIMTASVDKPPEDSKLEKPKPKHLYEELSFMDWAFIVFLGINVISTLLSASPLDALLGADGRNNGLLLMTFYTAAYFMITRCFKYFEYIFVALAFGSMIVYALAVLNSFYIDPLGMFTLLTDQQTITDFTSTIGNKNLLSSYICIAMPVMIAMSVITEKTLLRAIYLIATGLGFAALMTADSDSGILGMAVFMIIYLVWFSNSLVRLKRFFLSATVMLLFAKLLRLFSLCFDDKSKGFDKFQEIFVFSGIGWILLAACAVITGILYLIDYKKPNITISKAVPIALAVVFGLCAVAMIGIMVYFSCIDTKTDLGSFERIIRFNDKWGTHRGFMWIRSIWIFGDASFIEKLFGVGPDMFYSAFRPYFNDLLKYGDSSTNAAHNEYLNYLITIGITGLLSYLAIVCGTIKNAVKYAKENPMLIACVSAVICYAVQAIVNLYQPITTPLFFIFIALCEAFVRNAKAEKSAVSTV</sequence>
<reference evidence="7" key="1">
    <citation type="journal article" date="2018" name="Environ. Microbiol.">
        <title>Sporulation capability and amylosome conservation among diverse human colonic and rumen isolates of the keystone starch-degrader Ruminococcus bromii.</title>
        <authorList>
            <person name="Mukhopadhya I."/>
            <person name="Morais S."/>
            <person name="Laverde-Gomez J."/>
            <person name="Sheridan P.O."/>
            <person name="Walker A.W."/>
            <person name="Kelly W."/>
            <person name="Klieve A.V."/>
            <person name="Ouwerkerk D."/>
            <person name="Duncan S.H."/>
            <person name="Louis P."/>
            <person name="Koropatkin N."/>
            <person name="Cockburn D."/>
            <person name="Kibler R."/>
            <person name="Cooper P.J."/>
            <person name="Sandoval C."/>
            <person name="Crost E."/>
            <person name="Juge N."/>
            <person name="Bayer E.A."/>
            <person name="Flint H.J."/>
        </authorList>
    </citation>
    <scope>NUCLEOTIDE SEQUENCE [LARGE SCALE GENOMIC DNA]</scope>
    <source>
        <strain evidence="7">ATCC 27255</strain>
    </source>
</reference>
<dbReference type="RefSeq" id="WP_101029496.1">
    <property type="nucleotide sequence ID" value="NZ_CABMMZ010000070.1"/>
</dbReference>
<comment type="subcellular location">
    <subcellularLocation>
        <location evidence="1">Membrane</location>
        <topology evidence="1">Multi-pass membrane protein</topology>
    </subcellularLocation>
</comment>
<feature type="domain" description="O-antigen ligase-related" evidence="6">
    <location>
        <begin position="315"/>
        <end position="466"/>
    </location>
</feature>